<gene>
    <name evidence="2" type="ORF">BTO11_02940</name>
</gene>
<evidence type="ECO:0000313" key="2">
    <source>
        <dbReference type="EMBL" id="PQJ52712.1"/>
    </source>
</evidence>
<dbReference type="InterPro" id="IPR002816">
    <property type="entry name" value="TraB/PrgY/GumN_fam"/>
</dbReference>
<comment type="caution">
    <text evidence="2">The sequence shown here is derived from an EMBL/GenBank/DDBJ whole genome shotgun (WGS) entry which is preliminary data.</text>
</comment>
<evidence type="ECO:0008006" key="4">
    <source>
        <dbReference type="Google" id="ProtNLM"/>
    </source>
</evidence>
<dbReference type="AlphaFoldDB" id="A0A2S7UT64"/>
<protein>
    <recommendedName>
        <fullName evidence="4">TraB/GumN family protein</fullName>
    </recommendedName>
</protein>
<dbReference type="EMBL" id="MSCH01000003">
    <property type="protein sequence ID" value="PQJ52712.1"/>
    <property type="molecule type" value="Genomic_DNA"/>
</dbReference>
<evidence type="ECO:0000256" key="1">
    <source>
        <dbReference type="SAM" id="SignalP"/>
    </source>
</evidence>
<sequence length="293" mass="33000">MRSILSTLVLLVLTINQAHADLLWSNKKSGGDDWMLGTIHLGDERLSTLPDSIKAAIDSVDVVVIETDVSLVSMEEQQRLLLQAATLPQGKRLSHVLSPAVYEKAREYLVDNDLSIETLANFKPWLVGLAMVQMAYAKLELKEEYGIDKQVQEYALKQGKKVIGLETYAEQMSFFNAITDKYPEFTGDDLILDTLKEIEQYSDLPKQMITAWINSDLQAFENIYKETLGTSKFDEAAEEVLIVERNHKWLTPLESMFAKQKVFLAVGALHFAGEDGLPSLMPEKFELIKAKAK</sequence>
<keyword evidence="3" id="KW-1185">Reference proteome</keyword>
<dbReference type="CDD" id="cd14789">
    <property type="entry name" value="Tiki"/>
    <property type="match status" value="1"/>
</dbReference>
<organism evidence="2 3">
    <name type="scientific">Psychrosphaera saromensis</name>
    <dbReference type="NCBI Taxonomy" id="716813"/>
    <lineage>
        <taxon>Bacteria</taxon>
        <taxon>Pseudomonadati</taxon>
        <taxon>Pseudomonadota</taxon>
        <taxon>Gammaproteobacteria</taxon>
        <taxon>Alteromonadales</taxon>
        <taxon>Pseudoalteromonadaceae</taxon>
        <taxon>Psychrosphaera</taxon>
    </lineage>
</organism>
<dbReference type="PANTHER" id="PTHR40590">
    <property type="entry name" value="CYTOPLASMIC PROTEIN-RELATED"/>
    <property type="match status" value="1"/>
</dbReference>
<feature type="chain" id="PRO_5015518576" description="TraB/GumN family protein" evidence="1">
    <location>
        <begin position="21"/>
        <end position="293"/>
    </location>
</feature>
<name>A0A2S7UT64_9GAMM</name>
<evidence type="ECO:0000313" key="3">
    <source>
        <dbReference type="Proteomes" id="UP000239007"/>
    </source>
</evidence>
<dbReference type="Pfam" id="PF01963">
    <property type="entry name" value="TraB_PrgY_gumN"/>
    <property type="match status" value="1"/>
</dbReference>
<dbReference type="InterPro" id="IPR047111">
    <property type="entry name" value="YbaP-like"/>
</dbReference>
<feature type="signal peptide" evidence="1">
    <location>
        <begin position="1"/>
        <end position="20"/>
    </location>
</feature>
<keyword evidence="1" id="KW-0732">Signal</keyword>
<accession>A0A2S7UT64</accession>
<dbReference type="PANTHER" id="PTHR40590:SF1">
    <property type="entry name" value="CYTOPLASMIC PROTEIN"/>
    <property type="match status" value="1"/>
</dbReference>
<dbReference type="Proteomes" id="UP000239007">
    <property type="component" value="Unassembled WGS sequence"/>
</dbReference>
<reference evidence="2 3" key="1">
    <citation type="submission" date="2016-12" db="EMBL/GenBank/DDBJ databases">
        <title>Diversity of luminous bacteria.</title>
        <authorList>
            <person name="Yoshizawa S."/>
            <person name="Kogure K."/>
        </authorList>
    </citation>
    <scope>NUCLEOTIDE SEQUENCE [LARGE SCALE GENOMIC DNA]</scope>
    <source>
        <strain evidence="2 3">SA4-48</strain>
    </source>
</reference>
<proteinExistence type="predicted"/>
<dbReference type="RefSeq" id="WP_105051178.1">
    <property type="nucleotide sequence ID" value="NZ_BMYG01000004.1"/>
</dbReference>
<dbReference type="OrthoDB" id="357294at2"/>